<feature type="compositionally biased region" description="Low complexity" evidence="1">
    <location>
        <begin position="50"/>
        <end position="72"/>
    </location>
</feature>
<evidence type="ECO:0000313" key="3">
    <source>
        <dbReference type="Proteomes" id="UP000320475"/>
    </source>
</evidence>
<feature type="compositionally biased region" description="Basic and acidic residues" evidence="1">
    <location>
        <begin position="302"/>
        <end position="326"/>
    </location>
</feature>
<feature type="compositionally biased region" description="Polar residues" evidence="1">
    <location>
        <begin position="175"/>
        <end position="185"/>
    </location>
</feature>
<feature type="compositionally biased region" description="Basic and acidic residues" evidence="1">
    <location>
        <begin position="281"/>
        <end position="292"/>
    </location>
</feature>
<protein>
    <submittedName>
        <fullName evidence="2">Uncharacterized protein</fullName>
    </submittedName>
</protein>
<feature type="compositionally biased region" description="Polar residues" evidence="1">
    <location>
        <begin position="201"/>
        <end position="217"/>
    </location>
</feature>
<proteinExistence type="predicted"/>
<feature type="compositionally biased region" description="Low complexity" evidence="1">
    <location>
        <begin position="151"/>
        <end position="164"/>
    </location>
</feature>
<feature type="compositionally biased region" description="Basic and acidic residues" evidence="1">
    <location>
        <begin position="97"/>
        <end position="115"/>
    </location>
</feature>
<feature type="region of interest" description="Disordered" evidence="1">
    <location>
        <begin position="1"/>
        <end position="367"/>
    </location>
</feature>
<evidence type="ECO:0000313" key="2">
    <source>
        <dbReference type="EMBL" id="TPX50416.1"/>
    </source>
</evidence>
<feature type="compositionally biased region" description="Polar residues" evidence="1">
    <location>
        <begin position="24"/>
        <end position="48"/>
    </location>
</feature>
<feature type="compositionally biased region" description="Basic and acidic residues" evidence="1">
    <location>
        <begin position="186"/>
        <end position="200"/>
    </location>
</feature>
<gene>
    <name evidence="2" type="ORF">SeLEV6574_g00929</name>
</gene>
<comment type="caution">
    <text evidence="2">The sequence shown here is derived from an EMBL/GenBank/DDBJ whole genome shotgun (WGS) entry which is preliminary data.</text>
</comment>
<dbReference type="VEuPathDB" id="FungiDB:SeMB42_g07817"/>
<accession>A0A507DFV0</accession>
<feature type="compositionally biased region" description="Basic and acidic residues" evidence="1">
    <location>
        <begin position="1"/>
        <end position="14"/>
    </location>
</feature>
<feature type="compositionally biased region" description="Polar residues" evidence="1">
    <location>
        <begin position="241"/>
        <end position="260"/>
    </location>
</feature>
<sequence length="436" mass="47413">MLPVDDQGKLDGEATGHISLIEKPQSSSGNQIDAINHPQDSNPTNDTHIPNGPTTNAATNANTGGCNGSSTTQEAHPIARNHIRGSDEIGGEGTRSAQHEHLDHGSQRPSDKIRSLLDSIRPMNDDNVAAEGGQTEAQTIRQEESETHPVAAESSSSGDGADADNQYEKEGSQDAVPTQLATELSRTLRDEKISRNDDNAQSKSASCSKNGRSVVSSRENDDDTKKPMLDPSKLPALPSDHLQNQSDTRNDKSGLNSNNNDKNDGTLPIVPTMDIYTIPPDRPDSPHDHEEQQEFDLNPDEVNEKVNEKDREDEKYESNKDKDDSTPRPPSLNLSAISRLLKDEEPASTSSCGAYEPNEPMNSSISNGSAGLQSAILVNSGDKVVDVSAFQSPLVTPQIINHEHDGVHIGIPWYKKVSRWWMRFLSKHCRGCTLSI</sequence>
<dbReference type="EMBL" id="QEAM01000018">
    <property type="protein sequence ID" value="TPX50416.1"/>
    <property type="molecule type" value="Genomic_DNA"/>
</dbReference>
<dbReference type="Proteomes" id="UP000320475">
    <property type="component" value="Unassembled WGS sequence"/>
</dbReference>
<dbReference type="AlphaFoldDB" id="A0A507DFV0"/>
<name>A0A507DFV0_9FUNG</name>
<evidence type="ECO:0000256" key="1">
    <source>
        <dbReference type="SAM" id="MobiDB-lite"/>
    </source>
</evidence>
<organism evidence="2 3">
    <name type="scientific">Synchytrium endobioticum</name>
    <dbReference type="NCBI Taxonomy" id="286115"/>
    <lineage>
        <taxon>Eukaryota</taxon>
        <taxon>Fungi</taxon>
        <taxon>Fungi incertae sedis</taxon>
        <taxon>Chytridiomycota</taxon>
        <taxon>Chytridiomycota incertae sedis</taxon>
        <taxon>Chytridiomycetes</taxon>
        <taxon>Synchytriales</taxon>
        <taxon>Synchytriaceae</taxon>
        <taxon>Synchytrium</taxon>
    </lineage>
</organism>
<reference evidence="2 3" key="1">
    <citation type="journal article" date="2019" name="Sci. Rep.">
        <title>Comparative genomics of chytrid fungi reveal insights into the obligate biotrophic and pathogenic lifestyle of Synchytrium endobioticum.</title>
        <authorList>
            <person name="van de Vossenberg B.T.L.H."/>
            <person name="Warris S."/>
            <person name="Nguyen H.D.T."/>
            <person name="van Gent-Pelzer M.P.E."/>
            <person name="Joly D.L."/>
            <person name="van de Geest H.C."/>
            <person name="Bonants P.J.M."/>
            <person name="Smith D.S."/>
            <person name="Levesque C.A."/>
            <person name="van der Lee T.A.J."/>
        </authorList>
    </citation>
    <scope>NUCLEOTIDE SEQUENCE [LARGE SCALE GENOMIC DNA]</scope>
    <source>
        <strain evidence="2 3">LEV6574</strain>
    </source>
</reference>